<evidence type="ECO:0000313" key="6">
    <source>
        <dbReference type="Proteomes" id="UP000664357"/>
    </source>
</evidence>
<keyword evidence="1" id="KW-0805">Transcription regulation</keyword>
<dbReference type="SUPFAM" id="SSF53822">
    <property type="entry name" value="Periplasmic binding protein-like I"/>
    <property type="match status" value="1"/>
</dbReference>
<keyword evidence="3" id="KW-0804">Transcription</keyword>
<evidence type="ECO:0000256" key="1">
    <source>
        <dbReference type="ARBA" id="ARBA00023015"/>
    </source>
</evidence>
<dbReference type="InterPro" id="IPR000843">
    <property type="entry name" value="HTH_LacI"/>
</dbReference>
<dbReference type="Pfam" id="PF00356">
    <property type="entry name" value="LacI"/>
    <property type="match status" value="1"/>
</dbReference>
<dbReference type="PANTHER" id="PTHR30146">
    <property type="entry name" value="LACI-RELATED TRANSCRIPTIONAL REPRESSOR"/>
    <property type="match status" value="1"/>
</dbReference>
<name>A0ABV0ESN9_9ENTE</name>
<dbReference type="RefSeq" id="WP_207704964.1">
    <property type="nucleotide sequence ID" value="NZ_JAFREL020000002.1"/>
</dbReference>
<keyword evidence="2" id="KW-0238">DNA-binding</keyword>
<dbReference type="PANTHER" id="PTHR30146:SF136">
    <property type="entry name" value="NTD BIOSYNTHESIS OPERON REGULATOR NTDR"/>
    <property type="match status" value="1"/>
</dbReference>
<dbReference type="PROSITE" id="PS50932">
    <property type="entry name" value="HTH_LACI_2"/>
    <property type="match status" value="1"/>
</dbReference>
<dbReference type="CDD" id="cd06286">
    <property type="entry name" value="PBP1_CcpB-like"/>
    <property type="match status" value="1"/>
</dbReference>
<dbReference type="SMART" id="SM00354">
    <property type="entry name" value="HTH_LACI"/>
    <property type="match status" value="1"/>
</dbReference>
<dbReference type="CDD" id="cd01392">
    <property type="entry name" value="HTH_LacI"/>
    <property type="match status" value="1"/>
</dbReference>
<evidence type="ECO:0000313" key="5">
    <source>
        <dbReference type="EMBL" id="MEO1770960.1"/>
    </source>
</evidence>
<reference evidence="5 6" key="1">
    <citation type="submission" date="2024-02" db="EMBL/GenBank/DDBJ databases">
        <title>The Genome Sequence of Enterococcus sp. DIV0159.</title>
        <authorList>
            <person name="Earl A."/>
            <person name="Manson A."/>
            <person name="Gilmore M."/>
            <person name="Sanders J."/>
            <person name="Shea T."/>
            <person name="Howe W."/>
            <person name="Livny J."/>
            <person name="Cuomo C."/>
            <person name="Neafsey D."/>
            <person name="Birren B."/>
        </authorList>
    </citation>
    <scope>NUCLEOTIDE SEQUENCE [LARGE SCALE GENOMIC DNA]</scope>
    <source>
        <strain evidence="5 6">665A</strain>
    </source>
</reference>
<dbReference type="Gene3D" id="1.10.260.40">
    <property type="entry name" value="lambda repressor-like DNA-binding domains"/>
    <property type="match status" value="1"/>
</dbReference>
<evidence type="ECO:0000256" key="2">
    <source>
        <dbReference type="ARBA" id="ARBA00023125"/>
    </source>
</evidence>
<dbReference type="InterPro" id="IPR046335">
    <property type="entry name" value="LacI/GalR-like_sensor"/>
</dbReference>
<feature type="domain" description="HTH lacI-type" evidence="4">
    <location>
        <begin position="2"/>
        <end position="56"/>
    </location>
</feature>
<dbReference type="SUPFAM" id="SSF47413">
    <property type="entry name" value="lambda repressor-like DNA-binding domains"/>
    <property type="match status" value="1"/>
</dbReference>
<proteinExistence type="predicted"/>
<evidence type="ECO:0000256" key="3">
    <source>
        <dbReference type="ARBA" id="ARBA00023163"/>
    </source>
</evidence>
<protein>
    <recommendedName>
        <fullName evidence="4">HTH lacI-type domain-containing protein</fullName>
    </recommendedName>
</protein>
<gene>
    <name evidence="5" type="ORF">JZO67_002933</name>
</gene>
<comment type="caution">
    <text evidence="5">The sequence shown here is derived from an EMBL/GenBank/DDBJ whole genome shotgun (WGS) entry which is preliminary data.</text>
</comment>
<accession>A0ABV0ESN9</accession>
<evidence type="ECO:0000259" key="4">
    <source>
        <dbReference type="PROSITE" id="PS50932"/>
    </source>
</evidence>
<dbReference type="InterPro" id="IPR010982">
    <property type="entry name" value="Lambda_DNA-bd_dom_sf"/>
</dbReference>
<dbReference type="EMBL" id="JAFREL020000002">
    <property type="protein sequence ID" value="MEO1770960.1"/>
    <property type="molecule type" value="Genomic_DNA"/>
</dbReference>
<dbReference type="Gene3D" id="3.40.50.2300">
    <property type="match status" value="2"/>
</dbReference>
<sequence length="329" mass="37280">MASIEDVAKKAKVSVTTVSRALNNHPYVSDKTKKKIYKAMEELNYYPNNVAQQLRGKGSKMIGVIISYITNPFFAYLVDAIETTALELGYHLVVMQTRGNPTMEKFYIEMVQKKQLDGIIMTNLETATKEVTALIEEGKIVLCNRYIGNERLPVIHIDEAEASYKGTDYLIRQGHRKIAFCTGNVMNPHDHRFKGYLQALRDNNLTFDENWFFNDTLGIEGGKKFLRWLVEHPETGITAVFSNGDEVAAGIISEARKYQVNVPEDLAVLGFDDQPMALLTSPEITTIRQPIKKMGEYTTKVLIAKIEKRKLSPIEEPDLKTELIIRESV</sequence>
<dbReference type="Proteomes" id="UP000664357">
    <property type="component" value="Unassembled WGS sequence"/>
</dbReference>
<dbReference type="PROSITE" id="PS00356">
    <property type="entry name" value="HTH_LACI_1"/>
    <property type="match status" value="1"/>
</dbReference>
<dbReference type="Pfam" id="PF13377">
    <property type="entry name" value="Peripla_BP_3"/>
    <property type="match status" value="1"/>
</dbReference>
<keyword evidence="6" id="KW-1185">Reference proteome</keyword>
<organism evidence="5 6">
    <name type="scientific">Candidatus Enterococcus ferrettii</name>
    <dbReference type="NCBI Taxonomy" id="2815324"/>
    <lineage>
        <taxon>Bacteria</taxon>
        <taxon>Bacillati</taxon>
        <taxon>Bacillota</taxon>
        <taxon>Bacilli</taxon>
        <taxon>Lactobacillales</taxon>
        <taxon>Enterococcaceae</taxon>
        <taxon>Enterococcus</taxon>
    </lineage>
</organism>
<dbReference type="InterPro" id="IPR028082">
    <property type="entry name" value="Peripla_BP_I"/>
</dbReference>